<reference evidence="18" key="1">
    <citation type="submission" date="2018-07" db="EMBL/GenBank/DDBJ databases">
        <authorList>
            <person name="Quirk P.G."/>
            <person name="Krulwich T.A."/>
        </authorList>
    </citation>
    <scope>NUCLEOTIDE SEQUENCE</scope>
</reference>
<comment type="similarity">
    <text evidence="16">Belongs to the phosphofructokinase type A (PFKA) family. ATP-dependent PFK group I subfamily. Eukaryotic two domain clade "E" sub-subfamily.</text>
</comment>
<dbReference type="FunFam" id="3.40.50.460:FF:000008">
    <property type="entry name" value="ATP-dependent 6-phosphofructokinase"/>
    <property type="match status" value="1"/>
</dbReference>
<evidence type="ECO:0000256" key="6">
    <source>
        <dbReference type="ARBA" id="ARBA00022533"/>
    </source>
</evidence>
<dbReference type="SUPFAM" id="SSF53784">
    <property type="entry name" value="Phosphofructokinase"/>
    <property type="match status" value="2"/>
</dbReference>
<evidence type="ECO:0000256" key="14">
    <source>
        <dbReference type="ARBA" id="ARBA00048070"/>
    </source>
</evidence>
<dbReference type="InterPro" id="IPR035966">
    <property type="entry name" value="PKF_sf"/>
</dbReference>
<proteinExistence type="inferred from homology"/>
<sequence>MPMQDRIMADQKSDQVQRFIQRGAHKGKGIAVFTSGGDSQGMNAAVRAVVRMGIYLGCKVYFIREGYQGMVDGGDNIIEANWSSVSCIIHRGGTVIGSARCMDFKERWGRLQAANNLVQRGITNLVVIGGDGSLTGANLFRQEWSSLLDELLKDGKITQDQRTKFAHLHIAGMVGSIDNDFCGTDMTIGTDSALHRIIEAIDAIVSTAYSHQRTFIMEVMGRHCGYLALVAALATEADFVFIPEDPAVINWQEKLCHKLLQERTSGQRLNIIIVAEGAIDREGNPITAEKIKNVVVENLQQDTRITVLGHVQRGGNPSAFDRVLGCRMGAEAVLALMEADENTVPCVVSLDGNQAVRVPLMECVQRTKAVAQAMEDKKFDLAVQLRGRSFARNLETYKMLTRLKPPKDAFDSDGRGKEGYRLAVMHIGAPACGMNAAVRSFVRNCIYRGDTVFGIQDGIEGLVSGSFKEMGWADVTGWVGQGGAFLGTKRTLPEGKFKEIAAQLKKFKIQGLLIVGGFEAYHACGQLADQRDNYPEFCIPLVVIPSTISNNVPGTEFSLGADTGLNEIVEICDRIRQSAQGTKRRVFVIETMGGYCGYLATLAGLAGGADAAYIFEEKFTIKDLQNDVYHMASKMSEGVQRGLILRNEKANENYNTEFIYRLYSEEGRGLFSTRSNVLGHTQQGGSPTPFDRNMGTKMAAKCVEWLVDQLKQNTQPDGTVKATGPESACLLGLVRRQYKFTPLKELIAETNFDQRIPKHQWWLKLRPLLRILAKHDSSYEEEGMYITVEEEQQNETSVI</sequence>
<keyword evidence="13 15" id="KW-0324">Glycolysis</keyword>
<dbReference type="AlphaFoldDB" id="A0A336LMI2"/>
<evidence type="ECO:0000256" key="16">
    <source>
        <dbReference type="PIRNR" id="PIRNR000533"/>
    </source>
</evidence>
<dbReference type="PANTHER" id="PTHR13697">
    <property type="entry name" value="PHOSPHOFRUCTOKINASE"/>
    <property type="match status" value="1"/>
</dbReference>
<feature type="binding site" evidence="15">
    <location>
        <begin position="130"/>
        <end position="133"/>
    </location>
    <ligand>
        <name>ATP</name>
        <dbReference type="ChEBI" id="CHEBI:30616"/>
    </ligand>
</feature>
<feature type="region of interest" description="C-terminal regulatory PFK domain 2" evidence="15">
    <location>
        <begin position="421"/>
        <end position="799"/>
    </location>
</feature>
<accession>A0A336LMI2</accession>
<keyword evidence="11 15" id="KW-0067">ATP-binding</keyword>
<dbReference type="GO" id="GO:0005945">
    <property type="term" value="C:6-phosphofructokinase complex"/>
    <property type="evidence" value="ECO:0007669"/>
    <property type="project" value="TreeGrafter"/>
</dbReference>
<evidence type="ECO:0000256" key="8">
    <source>
        <dbReference type="ARBA" id="ARBA00022723"/>
    </source>
</evidence>
<evidence type="ECO:0000256" key="9">
    <source>
        <dbReference type="ARBA" id="ARBA00022741"/>
    </source>
</evidence>
<dbReference type="GO" id="GO:0061621">
    <property type="term" value="P:canonical glycolysis"/>
    <property type="evidence" value="ECO:0007669"/>
    <property type="project" value="TreeGrafter"/>
</dbReference>
<evidence type="ECO:0000313" key="18">
    <source>
        <dbReference type="EMBL" id="SSX19272.1"/>
    </source>
</evidence>
<dbReference type="GO" id="GO:0016208">
    <property type="term" value="F:AMP binding"/>
    <property type="evidence" value="ECO:0007669"/>
    <property type="project" value="TreeGrafter"/>
</dbReference>
<dbReference type="OMA" id="EWQDQMC"/>
<comment type="subunit">
    <text evidence="15">Homotetramer.</text>
</comment>
<feature type="binding site" evidence="15">
    <location>
        <position position="304"/>
    </location>
    <ligand>
        <name>substrate</name>
        <note>ligand shared between dimeric partners</note>
    </ligand>
</feature>
<feature type="binding site" description="in other chain" evidence="15">
    <location>
        <position position="755"/>
    </location>
    <ligand>
        <name>beta-D-fructose 2,6-bisphosphate</name>
        <dbReference type="ChEBI" id="CHEBI:58579"/>
        <note>allosteric activator; ligand shared between dimeric partners</note>
    </ligand>
</feature>
<dbReference type="Gene3D" id="3.40.50.460">
    <property type="entry name" value="Phosphofructokinase domain"/>
    <property type="match status" value="2"/>
</dbReference>
<dbReference type="GO" id="GO:0046872">
    <property type="term" value="F:metal ion binding"/>
    <property type="evidence" value="ECO:0007669"/>
    <property type="project" value="UniProtKB-KW"/>
</dbReference>
<comment type="caution">
    <text evidence="15">Lacks conserved residue(s) required for the propagation of feature annotation.</text>
</comment>
<dbReference type="EC" id="2.7.1.11" evidence="15"/>
<dbReference type="FunFam" id="3.40.50.460:FF:000003">
    <property type="entry name" value="ATP-dependent 6-phosphofructokinase"/>
    <property type="match status" value="1"/>
</dbReference>
<keyword evidence="7 15" id="KW-0808">Transferase</keyword>
<feature type="binding site" evidence="15">
    <location>
        <position position="674"/>
    </location>
    <ligand>
        <name>beta-D-fructose 2,6-bisphosphate</name>
        <dbReference type="ChEBI" id="CHEBI:58579"/>
        <note>allosteric activator; ligand shared between dimeric partners</note>
    </ligand>
</feature>
<dbReference type="InterPro" id="IPR009161">
    <property type="entry name" value="6-Pfructokinase_euk"/>
</dbReference>
<dbReference type="Gene3D" id="3.40.50.450">
    <property type="match status" value="2"/>
</dbReference>
<keyword evidence="12 15" id="KW-0460">Magnesium</keyword>
<feature type="binding site" description="in other chain" evidence="15">
    <location>
        <begin position="176"/>
        <end position="178"/>
    </location>
    <ligand>
        <name>substrate</name>
        <note>ligand shared between dimeric partners</note>
    </ligand>
</feature>
<feature type="active site" description="Proton acceptor" evidence="15">
    <location>
        <position position="178"/>
    </location>
</feature>
<dbReference type="HAMAP" id="MF_03184">
    <property type="entry name" value="Phosphofructokinase_I_E"/>
    <property type="match status" value="1"/>
</dbReference>
<dbReference type="PRINTS" id="PR00476">
    <property type="entry name" value="PHFRCTKINASE"/>
</dbReference>
<comment type="activity regulation">
    <text evidence="15">Allosterically activated by ADP, AMP, or fructose 2,6-bisphosphate, and allosterically inhibited by ATP or citrate.</text>
</comment>
<dbReference type="GO" id="GO:0005524">
    <property type="term" value="F:ATP binding"/>
    <property type="evidence" value="ECO:0007669"/>
    <property type="project" value="UniProtKB-KW"/>
</dbReference>
<dbReference type="InterPro" id="IPR015912">
    <property type="entry name" value="Phosphofructokinase_CS"/>
</dbReference>
<dbReference type="GO" id="GO:0006002">
    <property type="term" value="P:fructose 6-phosphate metabolic process"/>
    <property type="evidence" value="ECO:0007669"/>
    <property type="project" value="InterPro"/>
</dbReference>
<feature type="binding site" evidence="15">
    <location>
        <position position="585"/>
    </location>
    <ligand>
        <name>beta-D-fructose 2,6-bisphosphate</name>
        <dbReference type="ChEBI" id="CHEBI:58579"/>
        <note>allosteric activator; ligand shared between dimeric partners</note>
    </ligand>
</feature>
<feature type="domain" description="Phosphofructokinase" evidence="17">
    <location>
        <begin position="30"/>
        <end position="335"/>
    </location>
</feature>
<feature type="binding site" description="in other chain" evidence="15">
    <location>
        <begin position="680"/>
        <end position="683"/>
    </location>
    <ligand>
        <name>beta-D-fructose 2,6-bisphosphate</name>
        <dbReference type="ChEBI" id="CHEBI:58579"/>
        <note>allosteric activator; ligand shared between dimeric partners</note>
    </ligand>
</feature>
<dbReference type="PIRSF" id="PIRSF000533">
    <property type="entry name" value="ATP_PFK_euk"/>
    <property type="match status" value="1"/>
</dbReference>
<dbReference type="NCBIfam" id="TIGR02478">
    <property type="entry name" value="6PF1K_euk"/>
    <property type="match status" value="1"/>
</dbReference>
<dbReference type="UniPathway" id="UPA00109">
    <property type="reaction ID" value="UER00182"/>
</dbReference>
<dbReference type="GO" id="GO:0030388">
    <property type="term" value="P:fructose 1,6-bisphosphate metabolic process"/>
    <property type="evidence" value="ECO:0007669"/>
    <property type="project" value="TreeGrafter"/>
</dbReference>
<organism evidence="18">
    <name type="scientific">Culicoides sonorensis</name>
    <name type="common">Biting midge</name>
    <dbReference type="NCBI Taxonomy" id="179676"/>
    <lineage>
        <taxon>Eukaryota</taxon>
        <taxon>Metazoa</taxon>
        <taxon>Ecdysozoa</taxon>
        <taxon>Arthropoda</taxon>
        <taxon>Hexapoda</taxon>
        <taxon>Insecta</taxon>
        <taxon>Pterygota</taxon>
        <taxon>Neoptera</taxon>
        <taxon>Endopterygota</taxon>
        <taxon>Diptera</taxon>
        <taxon>Nematocera</taxon>
        <taxon>Chironomoidea</taxon>
        <taxon>Ceratopogonidae</taxon>
        <taxon>Ceratopogoninae</taxon>
        <taxon>Culicoides</taxon>
        <taxon>Monoculicoides</taxon>
    </lineage>
</organism>
<dbReference type="GO" id="GO:0003872">
    <property type="term" value="F:6-phosphofructokinase activity"/>
    <property type="evidence" value="ECO:0007669"/>
    <property type="project" value="UniProtKB-UniRule"/>
</dbReference>
<evidence type="ECO:0000256" key="3">
    <source>
        <dbReference type="ARBA" id="ARBA00004496"/>
    </source>
</evidence>
<dbReference type="FunFam" id="3.40.50.450:FF:000043">
    <property type="entry name" value="ATP-dependent 6-phosphofructokinase, platelet type"/>
    <property type="match status" value="1"/>
</dbReference>
<gene>
    <name evidence="18" type="primary">CSON012994</name>
</gene>
<feature type="binding site" description="in other chain" evidence="15">
    <location>
        <position position="490"/>
    </location>
    <ligand>
        <name>beta-D-fructose 2,6-bisphosphate</name>
        <dbReference type="ChEBI" id="CHEBI:58579"/>
        <note>allosteric activator; ligand shared between dimeric partners</note>
    </ligand>
</feature>
<feature type="binding site" evidence="15">
    <location>
        <position position="213"/>
    </location>
    <ligand>
        <name>substrate</name>
        <note>ligand shared between dimeric partners</note>
    </ligand>
</feature>
<comment type="similarity">
    <text evidence="15">Belongs to the phosphofructokinase type A (PFKA) family. ATP-dependent PFK group I subfamily. Eukaryotic two domain clade 'E' sub-subfamily.</text>
</comment>
<evidence type="ECO:0000259" key="17">
    <source>
        <dbReference type="Pfam" id="PF00365"/>
    </source>
</evidence>
<feature type="domain" description="Phosphofructokinase" evidence="17">
    <location>
        <begin position="421"/>
        <end position="706"/>
    </location>
</feature>
<comment type="cofactor">
    <cofactor evidence="1 15">
        <name>Mg(2+)</name>
        <dbReference type="ChEBI" id="CHEBI:18420"/>
    </cofactor>
</comment>
<evidence type="ECO:0000256" key="1">
    <source>
        <dbReference type="ARBA" id="ARBA00001946"/>
    </source>
</evidence>
<name>A0A336LMI2_CULSO</name>
<evidence type="ECO:0000256" key="2">
    <source>
        <dbReference type="ARBA" id="ARBA00002659"/>
    </source>
</evidence>
<keyword evidence="5 15" id="KW-0963">Cytoplasm</keyword>
<comment type="subcellular location">
    <subcellularLocation>
        <location evidence="3 15">Cytoplasm</location>
    </subcellularLocation>
</comment>
<feature type="binding site" description="in other chain" evidence="15">
    <location>
        <begin position="310"/>
        <end position="313"/>
    </location>
    <ligand>
        <name>substrate</name>
        <note>ligand shared between dimeric partners</note>
    </ligand>
</feature>
<feature type="binding site" description="in other chain" evidence="15">
    <location>
        <begin position="220"/>
        <end position="222"/>
    </location>
    <ligand>
        <name>substrate</name>
        <note>ligand shared between dimeric partners</note>
    </ligand>
</feature>
<feature type="region of interest" description="N-terminal catalytic PFK domain 1" evidence="15">
    <location>
        <begin position="1"/>
        <end position="402"/>
    </location>
</feature>
<evidence type="ECO:0000256" key="7">
    <source>
        <dbReference type="ARBA" id="ARBA00022679"/>
    </source>
</evidence>
<evidence type="ECO:0000256" key="15">
    <source>
        <dbReference type="HAMAP-Rule" id="MF_03184"/>
    </source>
</evidence>
<dbReference type="VEuPathDB" id="VectorBase:CSON012994"/>
<dbReference type="InterPro" id="IPR022953">
    <property type="entry name" value="ATP_PFK"/>
</dbReference>
<dbReference type="GO" id="GO:0048029">
    <property type="term" value="F:monosaccharide binding"/>
    <property type="evidence" value="ECO:0007669"/>
    <property type="project" value="TreeGrafter"/>
</dbReference>
<evidence type="ECO:0000256" key="4">
    <source>
        <dbReference type="ARBA" id="ARBA00004679"/>
    </source>
</evidence>
<feature type="binding site" description="in other chain" evidence="15">
    <location>
        <begin position="592"/>
        <end position="594"/>
    </location>
    <ligand>
        <name>beta-D-fructose 2,6-bisphosphate</name>
        <dbReference type="ChEBI" id="CHEBI:58579"/>
        <note>allosteric activator; ligand shared between dimeric partners</note>
    </ligand>
</feature>
<dbReference type="GO" id="GO:0070095">
    <property type="term" value="F:fructose-6-phosphate binding"/>
    <property type="evidence" value="ECO:0007669"/>
    <property type="project" value="TreeGrafter"/>
</dbReference>
<feature type="binding site" evidence="15">
    <location>
        <begin position="100"/>
        <end position="101"/>
    </location>
    <ligand>
        <name>ATP</name>
        <dbReference type="ChEBI" id="CHEBI:30616"/>
    </ligand>
</feature>
<keyword evidence="10 15" id="KW-0418">Kinase</keyword>
<dbReference type="FunFam" id="3.40.50.450:FF:000064">
    <property type="entry name" value="Phosphofructokinase, platelet b"/>
    <property type="match status" value="1"/>
</dbReference>
<keyword evidence="6 15" id="KW-0021">Allosteric enzyme</keyword>
<comment type="catalytic activity">
    <reaction evidence="14 15 16">
        <text>beta-D-fructose 6-phosphate + ATP = beta-D-fructose 1,6-bisphosphate + ADP + H(+)</text>
        <dbReference type="Rhea" id="RHEA:16109"/>
        <dbReference type="ChEBI" id="CHEBI:15378"/>
        <dbReference type="ChEBI" id="CHEBI:30616"/>
        <dbReference type="ChEBI" id="CHEBI:32966"/>
        <dbReference type="ChEBI" id="CHEBI:57634"/>
        <dbReference type="ChEBI" id="CHEBI:456216"/>
        <dbReference type="EC" id="2.7.1.11"/>
    </reaction>
</comment>
<dbReference type="Pfam" id="PF00365">
    <property type="entry name" value="PFK"/>
    <property type="match status" value="2"/>
</dbReference>
<dbReference type="GO" id="GO:0042802">
    <property type="term" value="F:identical protein binding"/>
    <property type="evidence" value="ECO:0007669"/>
    <property type="project" value="TreeGrafter"/>
</dbReference>
<comment type="pathway">
    <text evidence="4 15 16">Carbohydrate degradation; glycolysis; D-glyceraldehyde 3-phosphate and glycerone phosphate from D-glucose: step 3/4.</text>
</comment>
<evidence type="ECO:0000256" key="12">
    <source>
        <dbReference type="ARBA" id="ARBA00022842"/>
    </source>
</evidence>
<evidence type="ECO:0000256" key="10">
    <source>
        <dbReference type="ARBA" id="ARBA00022777"/>
    </source>
</evidence>
<evidence type="ECO:0000256" key="11">
    <source>
        <dbReference type="ARBA" id="ARBA00022840"/>
    </source>
</evidence>
<evidence type="ECO:0000256" key="13">
    <source>
        <dbReference type="ARBA" id="ARBA00023152"/>
    </source>
</evidence>
<keyword evidence="9 15" id="KW-0547">Nucleotide-binding</keyword>
<dbReference type="PANTHER" id="PTHR13697:SF4">
    <property type="entry name" value="ATP-DEPENDENT 6-PHOSPHOFRUCTOKINASE"/>
    <property type="match status" value="1"/>
</dbReference>
<feature type="binding site" evidence="15">
    <location>
        <position position="37"/>
    </location>
    <ligand>
        <name>ATP</name>
        <dbReference type="ChEBI" id="CHEBI:30616"/>
    </ligand>
</feature>
<keyword evidence="8 15" id="KW-0479">Metal-binding</keyword>
<comment type="function">
    <text evidence="2 15">Catalyzes the phosphorylation of D-fructose 6-phosphate to fructose 1,6-bisphosphate by ATP, the first committing step of glycolysis.</text>
</comment>
<feature type="binding site" description="in other chain" evidence="15">
    <location>
        <position position="276"/>
    </location>
    <ligand>
        <name>substrate</name>
        <note>ligand shared between dimeric partners</note>
    </ligand>
</feature>
<dbReference type="EMBL" id="UFQT01000063">
    <property type="protein sequence ID" value="SSX19272.1"/>
    <property type="molecule type" value="Genomic_DNA"/>
</dbReference>
<feature type="binding site" description="in other chain" evidence="15">
    <location>
        <position position="648"/>
    </location>
    <ligand>
        <name>beta-D-fructose 2,6-bisphosphate</name>
        <dbReference type="ChEBI" id="CHEBI:58579"/>
        <note>allosteric activator; ligand shared between dimeric partners</note>
    </ligand>
</feature>
<dbReference type="InterPro" id="IPR000023">
    <property type="entry name" value="Phosphofructokinase_dom"/>
</dbReference>
<feature type="binding site" description="in other chain" evidence="15">
    <location>
        <begin position="547"/>
        <end position="551"/>
    </location>
    <ligand>
        <name>beta-D-fructose 2,6-bisphosphate</name>
        <dbReference type="ChEBI" id="CHEBI:58579"/>
        <note>allosteric activator; ligand shared between dimeric partners</note>
    </ligand>
</feature>
<dbReference type="PROSITE" id="PS00433">
    <property type="entry name" value="PHOSPHOFRUCTOKINASE"/>
    <property type="match status" value="2"/>
</dbReference>
<evidence type="ECO:0000256" key="5">
    <source>
        <dbReference type="ARBA" id="ARBA00022490"/>
    </source>
</evidence>
<protein>
    <recommendedName>
        <fullName evidence="15">ATP-dependent 6-phosphofructokinase</fullName>
        <shortName evidence="15">ATP-PFK</shortName>
        <shortName evidence="15">Phosphofructokinase</shortName>
        <ecNumber evidence="15">2.7.1.11</ecNumber>
    </recommendedName>
    <alternativeName>
        <fullName evidence="15">Phosphohexokinase</fullName>
    </alternativeName>
</protein>
<feature type="binding site" evidence="15">
    <location>
        <position position="131"/>
    </location>
    <ligand>
        <name>Mg(2+)</name>
        <dbReference type="ChEBI" id="CHEBI:18420"/>
        <note>catalytic</note>
    </ligand>
</feature>